<evidence type="ECO:0000313" key="3">
    <source>
        <dbReference type="Proteomes" id="UP000179023"/>
    </source>
</evidence>
<sequence length="106" mass="12209">MSFGGFIKDLLGGPNAAFQKLVTPGFFSSERAKLFTLDEYAKWLRKQYAYYGSMAYVQKEKGLSIPQQWIDGLRMIEDEIEKVKKQGASHFFSPNDKKMSDELQTR</sequence>
<feature type="compositionally biased region" description="Basic and acidic residues" evidence="1">
    <location>
        <begin position="95"/>
        <end position="106"/>
    </location>
</feature>
<dbReference type="Proteomes" id="UP000179023">
    <property type="component" value="Unassembled WGS sequence"/>
</dbReference>
<gene>
    <name evidence="2" type="ORF">A3C07_00580</name>
</gene>
<dbReference type="AlphaFoldDB" id="A0A1G2KHE4"/>
<evidence type="ECO:0000256" key="1">
    <source>
        <dbReference type="SAM" id="MobiDB-lite"/>
    </source>
</evidence>
<accession>A0A1G2KHE4</accession>
<comment type="caution">
    <text evidence="2">The sequence shown here is derived from an EMBL/GenBank/DDBJ whole genome shotgun (WGS) entry which is preliminary data.</text>
</comment>
<protein>
    <submittedName>
        <fullName evidence="2">Uncharacterized protein</fullName>
    </submittedName>
</protein>
<evidence type="ECO:0000313" key="2">
    <source>
        <dbReference type="EMBL" id="OGZ98815.1"/>
    </source>
</evidence>
<dbReference type="EMBL" id="MHQI01000055">
    <property type="protein sequence ID" value="OGZ98815.1"/>
    <property type="molecule type" value="Genomic_DNA"/>
</dbReference>
<name>A0A1G2KHE4_9BACT</name>
<organism evidence="2 3">
    <name type="scientific">Candidatus Sungbacteria bacterium RIFCSPHIGHO2_02_FULL_47_11</name>
    <dbReference type="NCBI Taxonomy" id="1802270"/>
    <lineage>
        <taxon>Bacteria</taxon>
        <taxon>Candidatus Sungiibacteriota</taxon>
    </lineage>
</organism>
<proteinExistence type="predicted"/>
<reference evidence="2 3" key="1">
    <citation type="journal article" date="2016" name="Nat. Commun.">
        <title>Thousands of microbial genomes shed light on interconnected biogeochemical processes in an aquifer system.</title>
        <authorList>
            <person name="Anantharaman K."/>
            <person name="Brown C.T."/>
            <person name="Hug L.A."/>
            <person name="Sharon I."/>
            <person name="Castelle C.J."/>
            <person name="Probst A.J."/>
            <person name="Thomas B.C."/>
            <person name="Singh A."/>
            <person name="Wilkins M.J."/>
            <person name="Karaoz U."/>
            <person name="Brodie E.L."/>
            <person name="Williams K.H."/>
            <person name="Hubbard S.S."/>
            <person name="Banfield J.F."/>
        </authorList>
    </citation>
    <scope>NUCLEOTIDE SEQUENCE [LARGE SCALE GENOMIC DNA]</scope>
</reference>
<dbReference type="STRING" id="1802270.A3C07_00580"/>
<feature type="region of interest" description="Disordered" evidence="1">
    <location>
        <begin position="87"/>
        <end position="106"/>
    </location>
</feature>